<keyword evidence="1" id="KW-1133">Transmembrane helix</keyword>
<comment type="caution">
    <text evidence="2">The sequence shown here is derived from an EMBL/GenBank/DDBJ whole genome shotgun (WGS) entry which is preliminary data.</text>
</comment>
<keyword evidence="1" id="KW-0812">Transmembrane</keyword>
<dbReference type="RefSeq" id="WP_191763850.1">
    <property type="nucleotide sequence ID" value="NZ_JACSPP010000020.1"/>
</dbReference>
<dbReference type="EMBL" id="JACSPP010000020">
    <property type="protein sequence ID" value="MBD8040427.1"/>
    <property type="molecule type" value="Genomic_DNA"/>
</dbReference>
<feature type="transmembrane region" description="Helical" evidence="1">
    <location>
        <begin position="7"/>
        <end position="25"/>
    </location>
</feature>
<feature type="transmembrane region" description="Helical" evidence="1">
    <location>
        <begin position="45"/>
        <end position="63"/>
    </location>
</feature>
<evidence type="ECO:0000313" key="2">
    <source>
        <dbReference type="EMBL" id="MBD8040427.1"/>
    </source>
</evidence>
<gene>
    <name evidence="2" type="ORF">H9625_08255</name>
</gene>
<proteinExistence type="predicted"/>
<evidence type="ECO:0000313" key="3">
    <source>
        <dbReference type="Proteomes" id="UP000620874"/>
    </source>
</evidence>
<accession>A0ABR8Y8C0</accession>
<reference evidence="2 3" key="1">
    <citation type="submission" date="2020-08" db="EMBL/GenBank/DDBJ databases">
        <title>A Genomic Blueprint of the Chicken Gut Microbiome.</title>
        <authorList>
            <person name="Gilroy R."/>
            <person name="Ravi A."/>
            <person name="Getino M."/>
            <person name="Pursley I."/>
            <person name="Horton D.L."/>
            <person name="Alikhan N.-F."/>
            <person name="Baker D."/>
            <person name="Gharbi K."/>
            <person name="Hall N."/>
            <person name="Watson M."/>
            <person name="Adriaenssens E.M."/>
            <person name="Foster-Nyarko E."/>
            <person name="Jarju S."/>
            <person name="Secka A."/>
            <person name="Antonio M."/>
            <person name="Oren A."/>
            <person name="Chaudhuri R."/>
            <person name="La Ragione R.M."/>
            <person name="Hildebrand F."/>
            <person name="Pallen M.J."/>
        </authorList>
    </citation>
    <scope>NUCLEOTIDE SEQUENCE [LARGE SCALE GENOMIC DNA]</scope>
    <source>
        <strain evidence="2 3">Sa1CVN1</strain>
    </source>
</reference>
<keyword evidence="3" id="KW-1185">Reference proteome</keyword>
<evidence type="ECO:0000256" key="1">
    <source>
        <dbReference type="SAM" id="Phobius"/>
    </source>
</evidence>
<protein>
    <submittedName>
        <fullName evidence="2">Uncharacterized protein</fullName>
    </submittedName>
</protein>
<dbReference type="Proteomes" id="UP000620874">
    <property type="component" value="Unassembled WGS sequence"/>
</dbReference>
<name>A0ABR8Y8C0_9BACT</name>
<organism evidence="2 3">
    <name type="scientific">Phocaeicola intestinalis</name>
    <dbReference type="NCBI Taxonomy" id="2762212"/>
    <lineage>
        <taxon>Bacteria</taxon>
        <taxon>Pseudomonadati</taxon>
        <taxon>Bacteroidota</taxon>
        <taxon>Bacteroidia</taxon>
        <taxon>Bacteroidales</taxon>
        <taxon>Bacteroidaceae</taxon>
        <taxon>Phocaeicola</taxon>
    </lineage>
</organism>
<sequence>MKEFVFSVIWAAVCAWVCTQLLVWVDLTRFAFFLGIANQISQWGFSPKVVCFLFFAVLFLATGTHKLLGTSLRIVIGWAGFIISFILILIICWYVVKWLISCL</sequence>
<keyword evidence="1" id="KW-0472">Membrane</keyword>
<feature type="transmembrane region" description="Helical" evidence="1">
    <location>
        <begin position="75"/>
        <end position="96"/>
    </location>
</feature>